<gene>
    <name evidence="6" type="primary">rlmG</name>
    <name evidence="9" type="ORF">ENJ51_09335</name>
</gene>
<evidence type="ECO:0000256" key="1">
    <source>
        <dbReference type="ARBA" id="ARBA00022490"/>
    </source>
</evidence>
<evidence type="ECO:0000259" key="7">
    <source>
        <dbReference type="Pfam" id="PF05175"/>
    </source>
</evidence>
<proteinExistence type="inferred from homology"/>
<evidence type="ECO:0000259" key="8">
    <source>
        <dbReference type="Pfam" id="PF26049"/>
    </source>
</evidence>
<evidence type="ECO:0000256" key="6">
    <source>
        <dbReference type="HAMAP-Rule" id="MF_01859"/>
    </source>
</evidence>
<dbReference type="InterPro" id="IPR007848">
    <property type="entry name" value="Small_mtfrase_dom"/>
</dbReference>
<comment type="function">
    <text evidence="6">Specifically methylates the guanine in position 1835 (m2G1835) of 23S rRNA.</text>
</comment>
<dbReference type="PIRSF" id="PIRSF037565">
    <property type="entry name" value="RRNA_m2G_Mtase_RsmD_prd"/>
    <property type="match status" value="1"/>
</dbReference>
<dbReference type="InterPro" id="IPR058679">
    <property type="entry name" value="RlmG_N"/>
</dbReference>
<comment type="similarity">
    <text evidence="6">Belongs to the methyltransferase superfamily. RlmG family.</text>
</comment>
<keyword evidence="1 6" id="KW-0963">Cytoplasm</keyword>
<keyword evidence="4 6" id="KW-0808">Transferase</keyword>
<accession>A0A7V2T0Q1</accession>
<dbReference type="EC" id="2.1.1.174" evidence="6"/>
<organism evidence="9">
    <name type="scientific">Leucothrix mucor</name>
    <dbReference type="NCBI Taxonomy" id="45248"/>
    <lineage>
        <taxon>Bacteria</taxon>
        <taxon>Pseudomonadati</taxon>
        <taxon>Pseudomonadota</taxon>
        <taxon>Gammaproteobacteria</taxon>
        <taxon>Thiotrichales</taxon>
        <taxon>Thiotrichaceae</taxon>
        <taxon>Leucothrix</taxon>
    </lineage>
</organism>
<dbReference type="AlphaFoldDB" id="A0A7V2T0Q1"/>
<evidence type="ECO:0000256" key="3">
    <source>
        <dbReference type="ARBA" id="ARBA00022603"/>
    </source>
</evidence>
<dbReference type="InterPro" id="IPR002052">
    <property type="entry name" value="DNA_methylase_N6_adenine_CS"/>
</dbReference>
<dbReference type="EMBL" id="DRMS01000347">
    <property type="protein sequence ID" value="HFC93001.1"/>
    <property type="molecule type" value="Genomic_DNA"/>
</dbReference>
<feature type="domain" description="Methyltransferase small" evidence="7">
    <location>
        <begin position="206"/>
        <end position="375"/>
    </location>
</feature>
<dbReference type="SUPFAM" id="SSF53335">
    <property type="entry name" value="S-adenosyl-L-methionine-dependent methyltransferases"/>
    <property type="match status" value="1"/>
</dbReference>
<name>A0A7V2T0Q1_LEUMU</name>
<feature type="domain" description="RlmG N-terminal" evidence="8">
    <location>
        <begin position="6"/>
        <end position="184"/>
    </location>
</feature>
<dbReference type="Proteomes" id="UP000885750">
    <property type="component" value="Unassembled WGS sequence"/>
</dbReference>
<dbReference type="Pfam" id="PF05175">
    <property type="entry name" value="MTS"/>
    <property type="match status" value="1"/>
</dbReference>
<dbReference type="InterPro" id="IPR017237">
    <property type="entry name" value="RLMG"/>
</dbReference>
<evidence type="ECO:0000256" key="5">
    <source>
        <dbReference type="ARBA" id="ARBA00022691"/>
    </source>
</evidence>
<evidence type="ECO:0000256" key="4">
    <source>
        <dbReference type="ARBA" id="ARBA00022679"/>
    </source>
</evidence>
<dbReference type="Gene3D" id="3.40.50.150">
    <property type="entry name" value="Vaccinia Virus protein VP39"/>
    <property type="match status" value="2"/>
</dbReference>
<protein>
    <recommendedName>
        <fullName evidence="6">Ribosomal RNA large subunit methyltransferase G</fullName>
        <ecNumber evidence="6">2.1.1.174</ecNumber>
    </recommendedName>
    <alternativeName>
        <fullName evidence="6">23S rRNA m2G1835 methyltransferase</fullName>
    </alternativeName>
    <alternativeName>
        <fullName evidence="6">rRNA (guanine-N(2)-)-methyltransferase RlmG</fullName>
    </alternativeName>
</protein>
<evidence type="ECO:0000313" key="9">
    <source>
        <dbReference type="EMBL" id="HFC93001.1"/>
    </source>
</evidence>
<dbReference type="GO" id="GO:0003676">
    <property type="term" value="F:nucleic acid binding"/>
    <property type="evidence" value="ECO:0007669"/>
    <property type="project" value="InterPro"/>
</dbReference>
<keyword evidence="5 6" id="KW-0949">S-adenosyl-L-methionine</keyword>
<comment type="catalytic activity">
    <reaction evidence="6">
        <text>guanosine(1835) in 23S rRNA + S-adenosyl-L-methionine = N(2)-methylguanosine(1835) in 23S rRNA + S-adenosyl-L-homocysteine + H(+)</text>
        <dbReference type="Rhea" id="RHEA:42744"/>
        <dbReference type="Rhea" id="RHEA-COMP:10217"/>
        <dbReference type="Rhea" id="RHEA-COMP:10218"/>
        <dbReference type="ChEBI" id="CHEBI:15378"/>
        <dbReference type="ChEBI" id="CHEBI:57856"/>
        <dbReference type="ChEBI" id="CHEBI:59789"/>
        <dbReference type="ChEBI" id="CHEBI:74269"/>
        <dbReference type="ChEBI" id="CHEBI:74481"/>
        <dbReference type="EC" id="2.1.1.174"/>
    </reaction>
</comment>
<reference evidence="9" key="1">
    <citation type="journal article" date="2020" name="mSystems">
        <title>Genome- and Community-Level Interaction Insights into Carbon Utilization and Element Cycling Functions of Hydrothermarchaeota in Hydrothermal Sediment.</title>
        <authorList>
            <person name="Zhou Z."/>
            <person name="Liu Y."/>
            <person name="Xu W."/>
            <person name="Pan J."/>
            <person name="Luo Z.H."/>
            <person name="Li M."/>
        </authorList>
    </citation>
    <scope>NUCLEOTIDE SEQUENCE [LARGE SCALE GENOMIC DNA]</scope>
    <source>
        <strain evidence="9">HyVt-493</strain>
    </source>
</reference>
<dbReference type="InterPro" id="IPR029063">
    <property type="entry name" value="SAM-dependent_MTases_sf"/>
</dbReference>
<dbReference type="Pfam" id="PF26049">
    <property type="entry name" value="RLMG_N"/>
    <property type="match status" value="1"/>
</dbReference>
<dbReference type="CDD" id="cd02440">
    <property type="entry name" value="AdoMet_MTases"/>
    <property type="match status" value="1"/>
</dbReference>
<evidence type="ECO:0000256" key="2">
    <source>
        <dbReference type="ARBA" id="ARBA00022552"/>
    </source>
</evidence>
<sequence>MTSVNEHLQTPYGTYQLQRLPLQKKQTLRAWDAADEYLLNHLHQENILSEASKLLIINDQFGALATCLNAYAPQSWSDSYINQRSSTHNIQLNQLKSAYQFIPSTEAPRGIFNTVLIKIPKTSALLEDQLIKLKAHINAESHIIAAAMTRNIHTSTLTLFEKILGTTTTSLAKKKARLIFVQYEKSNTEIKPPYPKDYHVKSLGIHLSNHANLFSKDKLDFGSLLMLEQFKKLPPAQHIVDLGCGNGVLGLIAQRYYPQSNISFLDESYMAVASAKMNYEKIYKDDAQSDFIVSDCLSQLSDRDVDLILCNPPFHQQHSIGDQIAWRMFTQSAKRLKKGGELWIVGNRHLHYSAKLKKIFGNSKVIATNKKFQVISASVVTAATNLRRDK</sequence>
<dbReference type="GO" id="GO:0005737">
    <property type="term" value="C:cytoplasm"/>
    <property type="evidence" value="ECO:0007669"/>
    <property type="project" value="UniProtKB-SubCell"/>
</dbReference>
<dbReference type="GO" id="GO:0052916">
    <property type="term" value="F:23S rRNA (guanine(1835)-N(2))-methyltransferase activity"/>
    <property type="evidence" value="ECO:0007669"/>
    <property type="project" value="UniProtKB-EC"/>
</dbReference>
<dbReference type="PANTHER" id="PTHR47816:SF5">
    <property type="entry name" value="RIBOSOMAL RNA LARGE SUBUNIT METHYLTRANSFERASE G"/>
    <property type="match status" value="1"/>
</dbReference>
<dbReference type="HAMAP" id="MF_01859">
    <property type="entry name" value="23SrRNA_methyltr_G"/>
    <property type="match status" value="1"/>
</dbReference>
<dbReference type="PROSITE" id="PS00092">
    <property type="entry name" value="N6_MTASE"/>
    <property type="match status" value="1"/>
</dbReference>
<dbReference type="InterPro" id="IPR046977">
    <property type="entry name" value="RsmC/RlmG"/>
</dbReference>
<dbReference type="PANTHER" id="PTHR47816">
    <property type="entry name" value="RIBOSOMAL RNA SMALL SUBUNIT METHYLTRANSFERASE C"/>
    <property type="match status" value="1"/>
</dbReference>
<keyword evidence="2 6" id="KW-0698">rRNA processing</keyword>
<comment type="subcellular location">
    <subcellularLocation>
        <location evidence="6">Cytoplasm</location>
    </subcellularLocation>
</comment>
<comment type="caution">
    <text evidence="9">The sequence shown here is derived from an EMBL/GenBank/DDBJ whole genome shotgun (WGS) entry which is preliminary data.</text>
</comment>
<keyword evidence="3 6" id="KW-0489">Methyltransferase</keyword>